<reference evidence="1 2" key="1">
    <citation type="journal article" date="2019" name="Nat. Ecol. Evol.">
        <title>Megaphylogeny resolves global patterns of mushroom evolution.</title>
        <authorList>
            <person name="Varga T."/>
            <person name="Krizsan K."/>
            <person name="Foldi C."/>
            <person name="Dima B."/>
            <person name="Sanchez-Garcia M."/>
            <person name="Sanchez-Ramirez S."/>
            <person name="Szollosi G.J."/>
            <person name="Szarkandi J.G."/>
            <person name="Papp V."/>
            <person name="Albert L."/>
            <person name="Andreopoulos W."/>
            <person name="Angelini C."/>
            <person name="Antonin V."/>
            <person name="Barry K.W."/>
            <person name="Bougher N.L."/>
            <person name="Buchanan P."/>
            <person name="Buyck B."/>
            <person name="Bense V."/>
            <person name="Catcheside P."/>
            <person name="Chovatia M."/>
            <person name="Cooper J."/>
            <person name="Damon W."/>
            <person name="Desjardin D."/>
            <person name="Finy P."/>
            <person name="Geml J."/>
            <person name="Haridas S."/>
            <person name="Hughes K."/>
            <person name="Justo A."/>
            <person name="Karasinski D."/>
            <person name="Kautmanova I."/>
            <person name="Kiss B."/>
            <person name="Kocsube S."/>
            <person name="Kotiranta H."/>
            <person name="LaButti K.M."/>
            <person name="Lechner B.E."/>
            <person name="Liimatainen K."/>
            <person name="Lipzen A."/>
            <person name="Lukacs Z."/>
            <person name="Mihaltcheva S."/>
            <person name="Morgado L.N."/>
            <person name="Niskanen T."/>
            <person name="Noordeloos M.E."/>
            <person name="Ohm R.A."/>
            <person name="Ortiz-Santana B."/>
            <person name="Ovrebo C."/>
            <person name="Racz N."/>
            <person name="Riley R."/>
            <person name="Savchenko A."/>
            <person name="Shiryaev A."/>
            <person name="Soop K."/>
            <person name="Spirin V."/>
            <person name="Szebenyi C."/>
            <person name="Tomsovsky M."/>
            <person name="Tulloss R.E."/>
            <person name="Uehling J."/>
            <person name="Grigoriev I.V."/>
            <person name="Vagvolgyi C."/>
            <person name="Papp T."/>
            <person name="Martin F.M."/>
            <person name="Miettinen O."/>
            <person name="Hibbett D.S."/>
            <person name="Nagy L.G."/>
        </authorList>
    </citation>
    <scope>NUCLEOTIDE SEQUENCE [LARGE SCALE GENOMIC DNA]</scope>
    <source>
        <strain evidence="1 2">NL-1719</strain>
    </source>
</reference>
<accession>A0ACD3BGM0</accession>
<sequence length="258" mass="29285">MTSQVSRLGQTLRRSLCASLAPRQTRTFSATTSALARRPRTEEKLTSDQAFDLLDDEFDDDDTSSAGHIMLREQRQVLHYMRLIEHEMPKLVAYRKPFVPPTEATPLIVRSLDYAGEEHPATIKRAVVVAVDQLPLRDEDAIHKIKLLAGPRWTPNPPADAGVNGLETWGNGYIKISCEDFPQPSMNLKWASDTLDTLLAEANNTRDRFRDVPLDERHVDSKAQKAKRGDHIRGRTHNRVSILDFPKEWLPTRTLRSS</sequence>
<keyword evidence="2" id="KW-1185">Reference proteome</keyword>
<feature type="non-terminal residue" evidence="1">
    <location>
        <position position="1"/>
    </location>
</feature>
<dbReference type="EMBL" id="ML208259">
    <property type="protein sequence ID" value="TFK77184.1"/>
    <property type="molecule type" value="Genomic_DNA"/>
</dbReference>
<evidence type="ECO:0000313" key="1">
    <source>
        <dbReference type="EMBL" id="TFK77184.1"/>
    </source>
</evidence>
<name>A0ACD3BGM0_9AGAR</name>
<gene>
    <name evidence="1" type="ORF">BDN72DRAFT_807716</name>
</gene>
<proteinExistence type="predicted"/>
<organism evidence="1 2">
    <name type="scientific">Pluteus cervinus</name>
    <dbReference type="NCBI Taxonomy" id="181527"/>
    <lineage>
        <taxon>Eukaryota</taxon>
        <taxon>Fungi</taxon>
        <taxon>Dikarya</taxon>
        <taxon>Basidiomycota</taxon>
        <taxon>Agaricomycotina</taxon>
        <taxon>Agaricomycetes</taxon>
        <taxon>Agaricomycetidae</taxon>
        <taxon>Agaricales</taxon>
        <taxon>Pluteineae</taxon>
        <taxon>Pluteaceae</taxon>
        <taxon>Pluteus</taxon>
    </lineage>
</organism>
<dbReference type="Proteomes" id="UP000308600">
    <property type="component" value="Unassembled WGS sequence"/>
</dbReference>
<evidence type="ECO:0000313" key="2">
    <source>
        <dbReference type="Proteomes" id="UP000308600"/>
    </source>
</evidence>
<protein>
    <submittedName>
        <fullName evidence="1">Uncharacterized protein</fullName>
    </submittedName>
</protein>